<keyword evidence="4" id="KW-1185">Reference proteome</keyword>
<gene>
    <name evidence="3" type="ORF">BDV98DRAFT_327440</name>
</gene>
<sequence>MTTMMTALTPGHPLLLLALRMTIPELPVPEPGIIQVSWLPPCWNHPSRGKIRIMNHHDAEKRERNRYSVIRLVLFEFTVRRPIGTGRIIRRTMVKNLRIETFDPETRRMTLIDLLQINTNQRSTGLSTTAEIPLQTRIEYPACPPRRALIANRRTSSRNRARPSSPDLYHSPNHRSCLRIVTVDNFLQHQWLHRRDGPSPSESLRDPLFHHHHHPHLRLRNLVLRL</sequence>
<dbReference type="AlphaFoldDB" id="A0A5C3QVY9"/>
<dbReference type="EMBL" id="ML178818">
    <property type="protein sequence ID" value="TFL04681.1"/>
    <property type="molecule type" value="Genomic_DNA"/>
</dbReference>
<dbReference type="Proteomes" id="UP000305067">
    <property type="component" value="Unassembled WGS sequence"/>
</dbReference>
<feature type="chain" id="PRO_5022961180" description="Secreted protein" evidence="2">
    <location>
        <begin position="19"/>
        <end position="226"/>
    </location>
</feature>
<feature type="signal peptide" evidence="2">
    <location>
        <begin position="1"/>
        <end position="18"/>
    </location>
</feature>
<evidence type="ECO:0000313" key="3">
    <source>
        <dbReference type="EMBL" id="TFL04681.1"/>
    </source>
</evidence>
<evidence type="ECO:0000256" key="1">
    <source>
        <dbReference type="SAM" id="MobiDB-lite"/>
    </source>
</evidence>
<evidence type="ECO:0000313" key="4">
    <source>
        <dbReference type="Proteomes" id="UP000305067"/>
    </source>
</evidence>
<keyword evidence="2" id="KW-0732">Signal</keyword>
<proteinExistence type="predicted"/>
<name>A0A5C3QVY9_9AGAR</name>
<evidence type="ECO:0000256" key="2">
    <source>
        <dbReference type="SAM" id="SignalP"/>
    </source>
</evidence>
<reference evidence="3 4" key="1">
    <citation type="journal article" date="2019" name="Nat. Ecol. Evol.">
        <title>Megaphylogeny resolves global patterns of mushroom evolution.</title>
        <authorList>
            <person name="Varga T."/>
            <person name="Krizsan K."/>
            <person name="Foldi C."/>
            <person name="Dima B."/>
            <person name="Sanchez-Garcia M."/>
            <person name="Sanchez-Ramirez S."/>
            <person name="Szollosi G.J."/>
            <person name="Szarkandi J.G."/>
            <person name="Papp V."/>
            <person name="Albert L."/>
            <person name="Andreopoulos W."/>
            <person name="Angelini C."/>
            <person name="Antonin V."/>
            <person name="Barry K.W."/>
            <person name="Bougher N.L."/>
            <person name="Buchanan P."/>
            <person name="Buyck B."/>
            <person name="Bense V."/>
            <person name="Catcheside P."/>
            <person name="Chovatia M."/>
            <person name="Cooper J."/>
            <person name="Damon W."/>
            <person name="Desjardin D."/>
            <person name="Finy P."/>
            <person name="Geml J."/>
            <person name="Haridas S."/>
            <person name="Hughes K."/>
            <person name="Justo A."/>
            <person name="Karasinski D."/>
            <person name="Kautmanova I."/>
            <person name="Kiss B."/>
            <person name="Kocsube S."/>
            <person name="Kotiranta H."/>
            <person name="LaButti K.M."/>
            <person name="Lechner B.E."/>
            <person name="Liimatainen K."/>
            <person name="Lipzen A."/>
            <person name="Lukacs Z."/>
            <person name="Mihaltcheva S."/>
            <person name="Morgado L.N."/>
            <person name="Niskanen T."/>
            <person name="Noordeloos M.E."/>
            <person name="Ohm R.A."/>
            <person name="Ortiz-Santana B."/>
            <person name="Ovrebo C."/>
            <person name="Racz N."/>
            <person name="Riley R."/>
            <person name="Savchenko A."/>
            <person name="Shiryaev A."/>
            <person name="Soop K."/>
            <person name="Spirin V."/>
            <person name="Szebenyi C."/>
            <person name="Tomsovsky M."/>
            <person name="Tulloss R.E."/>
            <person name="Uehling J."/>
            <person name="Grigoriev I.V."/>
            <person name="Vagvolgyi C."/>
            <person name="Papp T."/>
            <person name="Martin F.M."/>
            <person name="Miettinen O."/>
            <person name="Hibbett D.S."/>
            <person name="Nagy L.G."/>
        </authorList>
    </citation>
    <scope>NUCLEOTIDE SEQUENCE [LARGE SCALE GENOMIC DNA]</scope>
    <source>
        <strain evidence="3 4">CBS 309.79</strain>
    </source>
</reference>
<feature type="region of interest" description="Disordered" evidence="1">
    <location>
        <begin position="151"/>
        <end position="170"/>
    </location>
</feature>
<accession>A0A5C3QVY9</accession>
<protein>
    <recommendedName>
        <fullName evidence="5">Secreted protein</fullName>
    </recommendedName>
</protein>
<evidence type="ECO:0008006" key="5">
    <source>
        <dbReference type="Google" id="ProtNLM"/>
    </source>
</evidence>
<organism evidence="3 4">
    <name type="scientific">Pterulicium gracile</name>
    <dbReference type="NCBI Taxonomy" id="1884261"/>
    <lineage>
        <taxon>Eukaryota</taxon>
        <taxon>Fungi</taxon>
        <taxon>Dikarya</taxon>
        <taxon>Basidiomycota</taxon>
        <taxon>Agaricomycotina</taxon>
        <taxon>Agaricomycetes</taxon>
        <taxon>Agaricomycetidae</taxon>
        <taxon>Agaricales</taxon>
        <taxon>Pleurotineae</taxon>
        <taxon>Pterulaceae</taxon>
        <taxon>Pterulicium</taxon>
    </lineage>
</organism>